<dbReference type="Pfam" id="PF13505">
    <property type="entry name" value="OMP_b-brl"/>
    <property type="match status" value="1"/>
</dbReference>
<dbReference type="Gene3D" id="2.40.160.20">
    <property type="match status" value="1"/>
</dbReference>
<dbReference type="SUPFAM" id="SSF56925">
    <property type="entry name" value="OMPA-like"/>
    <property type="match status" value="1"/>
</dbReference>
<protein>
    <submittedName>
        <fullName evidence="2">Uncharacterized protein</fullName>
    </submittedName>
</protein>
<keyword evidence="3" id="KW-1185">Reference proteome</keyword>
<evidence type="ECO:0000256" key="1">
    <source>
        <dbReference type="ARBA" id="ARBA00022729"/>
    </source>
</evidence>
<reference evidence="2 3" key="1">
    <citation type="submission" date="2018-02" db="EMBL/GenBank/DDBJ databases">
        <title>Insights into the biology of acidophilic members of the Acidiferrobacteraceae family derived from comparative genomic analyses.</title>
        <authorList>
            <person name="Issotta F."/>
            <person name="Thyssen C."/>
            <person name="Mena C."/>
            <person name="Moya A."/>
            <person name="Bellenberg S."/>
            <person name="Sproer C."/>
            <person name="Covarrubias P.C."/>
            <person name="Sand W."/>
            <person name="Quatrini R."/>
            <person name="Vera M."/>
        </authorList>
    </citation>
    <scope>NUCLEOTIDE SEQUENCE [LARGE SCALE GENOMIC DNA]</scope>
    <source>
        <strain evidence="3">m-1</strain>
    </source>
</reference>
<sequence length="158" mass="16914">MPLAPVLLALLVTAAPQALARRPPWAVGVNIGASRASGDGTSKDFGLALSYRPLSWLGVRAGYESVTAYEMTLAELTADVSVPLSARLRLIGMAGGAHWSESPNGRRGARGFNPLVAAGLSYRLARPWGVRLQYQYIIGHGALTQSLRSVLLSIRYRL</sequence>
<evidence type="ECO:0000313" key="2">
    <source>
        <dbReference type="EMBL" id="RCN59308.1"/>
    </source>
</evidence>
<dbReference type="STRING" id="163359.A9R16_07555"/>
<comment type="caution">
    <text evidence="2">The sequence shown here is derived from an EMBL/GenBank/DDBJ whole genome shotgun (WGS) entry which is preliminary data.</text>
</comment>
<evidence type="ECO:0000313" key="3">
    <source>
        <dbReference type="Proteomes" id="UP000253250"/>
    </source>
</evidence>
<gene>
    <name evidence="2" type="ORF">C4900_06295</name>
</gene>
<keyword evidence="1" id="KW-0732">Signal</keyword>
<accession>A0A1C2G443</accession>
<name>A0A1C2G443_9GAMM</name>
<proteinExistence type="predicted"/>
<dbReference type="InterPro" id="IPR011250">
    <property type="entry name" value="OMP/PagP_B-barrel"/>
</dbReference>
<dbReference type="EMBL" id="PSYR01000001">
    <property type="protein sequence ID" value="RCN59308.1"/>
    <property type="molecule type" value="Genomic_DNA"/>
</dbReference>
<organism evidence="2 3">
    <name type="scientific">Acidiferrobacter thiooxydans</name>
    <dbReference type="NCBI Taxonomy" id="163359"/>
    <lineage>
        <taxon>Bacteria</taxon>
        <taxon>Pseudomonadati</taxon>
        <taxon>Pseudomonadota</taxon>
        <taxon>Gammaproteobacteria</taxon>
        <taxon>Acidiferrobacterales</taxon>
        <taxon>Acidiferrobacteraceae</taxon>
        <taxon>Acidiferrobacter</taxon>
    </lineage>
</organism>
<dbReference type="InterPro" id="IPR027385">
    <property type="entry name" value="Beta-barrel_OMP"/>
</dbReference>
<dbReference type="AlphaFoldDB" id="A0A1C2G443"/>
<dbReference type="Proteomes" id="UP000253250">
    <property type="component" value="Unassembled WGS sequence"/>
</dbReference>